<reference evidence="1" key="1">
    <citation type="submission" date="2011-01" db="EMBL/GenBank/DDBJ databases">
        <authorList>
            <person name="Muzny D."/>
            <person name="Qin X."/>
            <person name="Buhay C."/>
            <person name="Dugan-Rocha S."/>
            <person name="Ding Y."/>
            <person name="Chen G."/>
            <person name="Hawes A."/>
            <person name="Holder M."/>
            <person name="Jhangiani S."/>
            <person name="Johnson A."/>
            <person name="Khan Z."/>
            <person name="Li Z."/>
            <person name="Liu W."/>
            <person name="Liu X."/>
            <person name="Perez L."/>
            <person name="Shen H."/>
            <person name="Wang Q."/>
            <person name="Watt J."/>
            <person name="Xi L."/>
            <person name="Xin Y."/>
            <person name="Zhou J."/>
            <person name="Deng J."/>
            <person name="Jiang H."/>
            <person name="Liu Y."/>
            <person name="Qu J."/>
            <person name="Song X.-Z."/>
            <person name="Zhang L."/>
            <person name="Villasana D."/>
            <person name="Johnson A."/>
            <person name="Liu J."/>
            <person name="Liyanage D."/>
            <person name="Lorensuhewa L."/>
            <person name="Robinson T."/>
            <person name="Song A."/>
            <person name="Song B.-B."/>
            <person name="Dinh H."/>
            <person name="Thornton R."/>
            <person name="Coyle M."/>
            <person name="Francisco L."/>
            <person name="Jackson L."/>
            <person name="Javaid M."/>
            <person name="Korchina V."/>
            <person name="Kovar C."/>
            <person name="Mata R."/>
            <person name="Mathew T."/>
            <person name="Ngo R."/>
            <person name="Nguyen L."/>
            <person name="Nguyen N."/>
            <person name="Okwuonu G."/>
            <person name="Ongeri F."/>
            <person name="Pham C."/>
            <person name="Simmons D."/>
            <person name="Wilczek-Boney K."/>
            <person name="Hale W."/>
            <person name="Jakkamsetti A."/>
            <person name="Pham P."/>
            <person name="Ruth R."/>
            <person name="San Lucas F."/>
            <person name="Warren J."/>
            <person name="Zhang J."/>
            <person name="Zhao Z."/>
            <person name="Zhou C."/>
            <person name="Zhu D."/>
            <person name="Lee S."/>
            <person name="Bess C."/>
            <person name="Blankenburg K."/>
            <person name="Forbes L."/>
            <person name="Fu Q."/>
            <person name="Gubbala S."/>
            <person name="Hirani K."/>
            <person name="Jayaseelan J.C."/>
            <person name="Lara F."/>
            <person name="Munidasa M."/>
            <person name="Palculict T."/>
            <person name="Patil S."/>
            <person name="Pu L.-L."/>
            <person name="Saada N."/>
            <person name="Tang L."/>
            <person name="Weissenberger G."/>
            <person name="Zhu Y."/>
            <person name="Hemphill L."/>
            <person name="Shang Y."/>
            <person name="Youmans B."/>
            <person name="Ayvaz T."/>
            <person name="Ross M."/>
            <person name="Santibanez J."/>
            <person name="Aqrawi P."/>
            <person name="Gross S."/>
            <person name="Joshi V."/>
            <person name="Fowler G."/>
            <person name="Nazareth L."/>
            <person name="Reid J."/>
            <person name="Worley K."/>
            <person name="Petrosino J."/>
            <person name="Highlander S."/>
            <person name="Gibbs R."/>
        </authorList>
    </citation>
    <scope>NUCLEOTIDE SEQUENCE [LARGE SCALE GENOMIC DNA]</scope>
    <source>
        <strain evidence="1">ATCC 33707</strain>
    </source>
</reference>
<sequence>MAGDAGFESWVERMELLGTCSPSKMSVMEASSISSSYTCSTRALYLPL</sequence>
<evidence type="ECO:0000313" key="1">
    <source>
        <dbReference type="EMBL" id="EGD24928.1"/>
    </source>
</evidence>
<comment type="caution">
    <text evidence="1">The sequence shown here is derived from an EMBL/GenBank/DDBJ whole genome shotgun (WGS) entry which is preliminary data.</text>
</comment>
<accession>E9SZH1</accession>
<dbReference type="AlphaFoldDB" id="E9SZH1"/>
<protein>
    <submittedName>
        <fullName evidence="1">Uncharacterized protein</fullName>
    </submittedName>
</protein>
<dbReference type="Proteomes" id="UP000004245">
    <property type="component" value="Unassembled WGS sequence"/>
</dbReference>
<gene>
    <name evidence="1" type="ORF">HMPREF0724_11463</name>
</gene>
<keyword evidence="2" id="KW-1185">Reference proteome</keyword>
<evidence type="ECO:0000313" key="2">
    <source>
        <dbReference type="Proteomes" id="UP000004245"/>
    </source>
</evidence>
<dbReference type="HOGENOM" id="CLU_3157185_0_0_11"/>
<dbReference type="EMBL" id="ADNW02000007">
    <property type="protein sequence ID" value="EGD24928.1"/>
    <property type="molecule type" value="Genomic_DNA"/>
</dbReference>
<organism evidence="1 2">
    <name type="scientific">Prescottella equi ATCC 33707</name>
    <dbReference type="NCBI Taxonomy" id="525370"/>
    <lineage>
        <taxon>Bacteria</taxon>
        <taxon>Bacillati</taxon>
        <taxon>Actinomycetota</taxon>
        <taxon>Actinomycetes</taxon>
        <taxon>Mycobacteriales</taxon>
        <taxon>Nocardiaceae</taxon>
        <taxon>Prescottella</taxon>
    </lineage>
</organism>
<name>E9SZH1_RHOHA</name>
<proteinExistence type="predicted"/>